<evidence type="ECO:0000313" key="3">
    <source>
        <dbReference type="EMBL" id="KAK3399501.1"/>
    </source>
</evidence>
<dbReference type="EMBL" id="JAUTDP010000005">
    <property type="protein sequence ID" value="KAK3399501.1"/>
    <property type="molecule type" value="Genomic_DNA"/>
</dbReference>
<evidence type="ECO:0000256" key="1">
    <source>
        <dbReference type="ARBA" id="ARBA00023002"/>
    </source>
</evidence>
<dbReference type="Proteomes" id="UP001281003">
    <property type="component" value="Unassembled WGS sequence"/>
</dbReference>
<dbReference type="CDD" id="cd19093">
    <property type="entry name" value="AKR_AtPLR-like"/>
    <property type="match status" value="1"/>
</dbReference>
<dbReference type="PANTHER" id="PTHR43364:SF4">
    <property type="entry name" value="NAD(P)-LINKED OXIDOREDUCTASE SUPERFAMILY PROTEIN"/>
    <property type="match status" value="1"/>
</dbReference>
<protein>
    <submittedName>
        <fullName evidence="3">NADP-dependent oxidoreductase domain-containing protein</fullName>
    </submittedName>
</protein>
<sequence length="372" mass="41261">MVVMDKVLQTGLTLGMSSTSGFHTGKPKPVTRSLDGQNIMPPTYCPSAKDRVSFPAPNGKGKVNASYICIGGWSWGDSATWNYKEEEWPAVQAAWRELYDAGINFIDTAQVYGNGESERLIGKLVKGLPRDSYVIQTKWLGTAMDVKNYVHASDAPYKTLKASLERLELDYVDIYLVHGPTHPQSIKTVAEGLAKCVNEGLTRAVGVANYPNEKVLEMKEELAKYNIPLATNQCEYSILRRWPEVHGEIRTCSDNGMVFQGYSAIANGRLSGKYTVENPPPKTYRFSSYPMEDIQETLAVLEKIAKSRGKAMASVALNYNISKGVLPVVGIRKPEQARQAIEALGWRLSEEEMVELDRVSVEGTKTVLWQQG</sequence>
<dbReference type="GO" id="GO:0016491">
    <property type="term" value="F:oxidoreductase activity"/>
    <property type="evidence" value="ECO:0007669"/>
    <property type="project" value="UniProtKB-KW"/>
</dbReference>
<gene>
    <name evidence="3" type="ORF">B0T20DRAFT_410107</name>
</gene>
<reference evidence="3" key="2">
    <citation type="submission" date="2023-07" db="EMBL/GenBank/DDBJ databases">
        <authorList>
            <consortium name="Lawrence Berkeley National Laboratory"/>
            <person name="Haridas S."/>
            <person name="Hensen N."/>
            <person name="Bonometti L."/>
            <person name="Westerberg I."/>
            <person name="Brannstrom I.O."/>
            <person name="Guillou S."/>
            <person name="Cros-Aarteil S."/>
            <person name="Calhoun S."/>
            <person name="Kuo A."/>
            <person name="Mondo S."/>
            <person name="Pangilinan J."/>
            <person name="Riley R."/>
            <person name="LaButti K."/>
            <person name="Andreopoulos B."/>
            <person name="Lipzen A."/>
            <person name="Chen C."/>
            <person name="Yanf M."/>
            <person name="Daum C."/>
            <person name="Ng V."/>
            <person name="Clum A."/>
            <person name="Steindorff A."/>
            <person name="Ohm R."/>
            <person name="Martin F."/>
            <person name="Silar P."/>
            <person name="Natvig D."/>
            <person name="Lalanne C."/>
            <person name="Gautier V."/>
            <person name="Ament-velasquez S.L."/>
            <person name="Kruys A."/>
            <person name="Hutchinson M.I."/>
            <person name="Powell A.J."/>
            <person name="Barry K."/>
            <person name="Miller A.N."/>
            <person name="Grigoriev I.V."/>
            <person name="Debuchy R."/>
            <person name="Gladieux P."/>
            <person name="Thoren M.H."/>
            <person name="Johannesson H."/>
        </authorList>
    </citation>
    <scope>NUCLEOTIDE SEQUENCE</scope>
    <source>
        <strain evidence="3">FGSC 1904</strain>
    </source>
</reference>
<reference evidence="3" key="1">
    <citation type="journal article" date="2023" name="Mol. Phylogenet. Evol.">
        <title>Genome-scale phylogeny and comparative genomics of the fungal order Sordariales.</title>
        <authorList>
            <person name="Hensen N."/>
            <person name="Bonometti L."/>
            <person name="Westerberg I."/>
            <person name="Brannstrom I.O."/>
            <person name="Guillou S."/>
            <person name="Cros-Aarteil S."/>
            <person name="Calhoun S."/>
            <person name="Haridas S."/>
            <person name="Kuo A."/>
            <person name="Mondo S."/>
            <person name="Pangilinan J."/>
            <person name="Riley R."/>
            <person name="LaButti K."/>
            <person name="Andreopoulos B."/>
            <person name="Lipzen A."/>
            <person name="Chen C."/>
            <person name="Yan M."/>
            <person name="Daum C."/>
            <person name="Ng V."/>
            <person name="Clum A."/>
            <person name="Steindorff A."/>
            <person name="Ohm R.A."/>
            <person name="Martin F."/>
            <person name="Silar P."/>
            <person name="Natvig D.O."/>
            <person name="Lalanne C."/>
            <person name="Gautier V."/>
            <person name="Ament-Velasquez S.L."/>
            <person name="Kruys A."/>
            <person name="Hutchinson M.I."/>
            <person name="Powell A.J."/>
            <person name="Barry K."/>
            <person name="Miller A.N."/>
            <person name="Grigoriev I.V."/>
            <person name="Debuchy R."/>
            <person name="Gladieux P."/>
            <person name="Hiltunen Thoren M."/>
            <person name="Johannesson H."/>
        </authorList>
    </citation>
    <scope>NUCLEOTIDE SEQUENCE</scope>
    <source>
        <strain evidence="3">FGSC 1904</strain>
    </source>
</reference>
<comment type="caution">
    <text evidence="3">The sequence shown here is derived from an EMBL/GenBank/DDBJ whole genome shotgun (WGS) entry which is preliminary data.</text>
</comment>
<dbReference type="InterPro" id="IPR050523">
    <property type="entry name" value="AKR_Detox_Biosynth"/>
</dbReference>
<accession>A0AAE0UCU4</accession>
<keyword evidence="4" id="KW-1185">Reference proteome</keyword>
<dbReference type="InterPro" id="IPR036812">
    <property type="entry name" value="NAD(P)_OxRdtase_dom_sf"/>
</dbReference>
<proteinExistence type="predicted"/>
<organism evidence="3 4">
    <name type="scientific">Sordaria brevicollis</name>
    <dbReference type="NCBI Taxonomy" id="83679"/>
    <lineage>
        <taxon>Eukaryota</taxon>
        <taxon>Fungi</taxon>
        <taxon>Dikarya</taxon>
        <taxon>Ascomycota</taxon>
        <taxon>Pezizomycotina</taxon>
        <taxon>Sordariomycetes</taxon>
        <taxon>Sordariomycetidae</taxon>
        <taxon>Sordariales</taxon>
        <taxon>Sordariaceae</taxon>
        <taxon>Sordaria</taxon>
    </lineage>
</organism>
<dbReference type="Gene3D" id="3.20.20.100">
    <property type="entry name" value="NADP-dependent oxidoreductase domain"/>
    <property type="match status" value="1"/>
</dbReference>
<dbReference type="PRINTS" id="PR00069">
    <property type="entry name" value="ALDKETRDTASE"/>
</dbReference>
<keyword evidence="1" id="KW-0560">Oxidoreductase</keyword>
<feature type="domain" description="NADP-dependent oxidoreductase" evidence="2">
    <location>
        <begin position="68"/>
        <end position="359"/>
    </location>
</feature>
<dbReference type="Pfam" id="PF00248">
    <property type="entry name" value="Aldo_ket_red"/>
    <property type="match status" value="1"/>
</dbReference>
<dbReference type="SUPFAM" id="SSF51430">
    <property type="entry name" value="NAD(P)-linked oxidoreductase"/>
    <property type="match status" value="1"/>
</dbReference>
<evidence type="ECO:0000259" key="2">
    <source>
        <dbReference type="Pfam" id="PF00248"/>
    </source>
</evidence>
<dbReference type="InterPro" id="IPR020471">
    <property type="entry name" value="AKR"/>
</dbReference>
<dbReference type="InterPro" id="IPR023210">
    <property type="entry name" value="NADP_OxRdtase_dom"/>
</dbReference>
<dbReference type="PANTHER" id="PTHR43364">
    <property type="entry name" value="NADH-SPECIFIC METHYLGLYOXAL REDUCTASE-RELATED"/>
    <property type="match status" value="1"/>
</dbReference>
<name>A0AAE0UCU4_SORBR</name>
<dbReference type="AlphaFoldDB" id="A0AAE0UCU4"/>
<evidence type="ECO:0000313" key="4">
    <source>
        <dbReference type="Proteomes" id="UP001281003"/>
    </source>
</evidence>